<dbReference type="STRING" id="645274.SAMN04487901_103120"/>
<dbReference type="SUPFAM" id="SSF75005">
    <property type="entry name" value="Arabinanase/levansucrase/invertase"/>
    <property type="match status" value="1"/>
</dbReference>
<dbReference type="PANTHER" id="PTHR43101:SF1">
    <property type="entry name" value="BETA-FRUCTOSIDASE"/>
    <property type="match status" value="1"/>
</dbReference>
<evidence type="ECO:0000313" key="9">
    <source>
        <dbReference type="Proteomes" id="UP000198779"/>
    </source>
</evidence>
<evidence type="ECO:0000256" key="1">
    <source>
        <dbReference type="ARBA" id="ARBA00009902"/>
    </source>
</evidence>
<dbReference type="Pfam" id="PF16346">
    <property type="entry name" value="GH32_BT1760-like_C"/>
    <property type="match status" value="1"/>
</dbReference>
<evidence type="ECO:0000256" key="2">
    <source>
        <dbReference type="ARBA" id="ARBA00012758"/>
    </source>
</evidence>
<dbReference type="PANTHER" id="PTHR43101">
    <property type="entry name" value="BETA-FRUCTOSIDASE"/>
    <property type="match status" value="1"/>
</dbReference>
<accession>A0A1H0EVM7</accession>
<dbReference type="CDD" id="cd08995">
    <property type="entry name" value="GH32_EcAec43-like"/>
    <property type="match status" value="1"/>
</dbReference>
<evidence type="ECO:0000259" key="5">
    <source>
        <dbReference type="Pfam" id="PF00251"/>
    </source>
</evidence>
<evidence type="ECO:0000256" key="3">
    <source>
        <dbReference type="ARBA" id="ARBA00022801"/>
    </source>
</evidence>
<evidence type="ECO:0000313" key="7">
    <source>
        <dbReference type="EMBL" id="SDG38155.1"/>
    </source>
</evidence>
<feature type="domain" description="Glycosyl hydrolase family 32 N-terminal" evidence="5">
    <location>
        <begin position="50"/>
        <end position="349"/>
    </location>
</feature>
<dbReference type="GO" id="GO:0004564">
    <property type="term" value="F:beta-fructofuranosidase activity"/>
    <property type="evidence" value="ECO:0007669"/>
    <property type="project" value="UniProtKB-EC"/>
</dbReference>
<dbReference type="InterPro" id="IPR001362">
    <property type="entry name" value="Glyco_hydro_32"/>
</dbReference>
<evidence type="ECO:0000313" key="10">
    <source>
        <dbReference type="Proteomes" id="UP000199134"/>
    </source>
</evidence>
<dbReference type="EMBL" id="FNCQ01000003">
    <property type="protein sequence ID" value="SDG38155.1"/>
    <property type="molecule type" value="Genomic_DNA"/>
</dbReference>
<evidence type="ECO:0000259" key="6">
    <source>
        <dbReference type="Pfam" id="PF16346"/>
    </source>
</evidence>
<keyword evidence="4" id="KW-0326">Glycosidase</keyword>
<evidence type="ECO:0000313" key="8">
    <source>
        <dbReference type="EMBL" id="SDN86444.1"/>
    </source>
</evidence>
<evidence type="ECO:0000256" key="4">
    <source>
        <dbReference type="ARBA" id="ARBA00023295"/>
    </source>
</evidence>
<dbReference type="InterPro" id="IPR051214">
    <property type="entry name" value="GH32_Enzymes"/>
</dbReference>
<dbReference type="GO" id="GO:0005975">
    <property type="term" value="P:carbohydrate metabolic process"/>
    <property type="evidence" value="ECO:0007669"/>
    <property type="project" value="InterPro"/>
</dbReference>
<comment type="similarity">
    <text evidence="1">Belongs to the glycosyl hydrolase 32 family.</text>
</comment>
<keyword evidence="9" id="KW-1185">Reference proteome</keyword>
<dbReference type="InterPro" id="IPR013148">
    <property type="entry name" value="Glyco_hydro_32_N"/>
</dbReference>
<dbReference type="Pfam" id="PF00251">
    <property type="entry name" value="Glyco_hydro_32N"/>
    <property type="match status" value="1"/>
</dbReference>
<dbReference type="InterPro" id="IPR032507">
    <property type="entry name" value="BT1760-like_C"/>
</dbReference>
<reference evidence="8 9" key="1">
    <citation type="submission" date="2016-10" db="EMBL/GenBank/DDBJ databases">
        <authorList>
            <person name="Varghese N."/>
            <person name="Submissions S."/>
        </authorList>
    </citation>
    <scope>NUCLEOTIDE SEQUENCE</scope>
    <source>
        <strain evidence="8">BP1-145</strain>
        <strain evidence="9">BP1-148</strain>
    </source>
</reference>
<gene>
    <name evidence="8" type="ORF">SAMN04487900_10476</name>
    <name evidence="7" type="ORF">SAMN04487901_103120</name>
</gene>
<dbReference type="Gene3D" id="2.115.10.20">
    <property type="entry name" value="Glycosyl hydrolase domain, family 43"/>
    <property type="match status" value="1"/>
</dbReference>
<feature type="domain" description="BT1760-like C-terminal" evidence="6">
    <location>
        <begin position="353"/>
        <end position="524"/>
    </location>
</feature>
<dbReference type="EMBL" id="FNIW01000004">
    <property type="protein sequence ID" value="SDN86444.1"/>
    <property type="molecule type" value="Genomic_DNA"/>
</dbReference>
<dbReference type="SUPFAM" id="SSF49899">
    <property type="entry name" value="Concanavalin A-like lectins/glucanases"/>
    <property type="match status" value="1"/>
</dbReference>
<dbReference type="SMART" id="SM00640">
    <property type="entry name" value="Glyco_32"/>
    <property type="match status" value="1"/>
</dbReference>
<protein>
    <recommendedName>
        <fullName evidence="2">beta-fructofuranosidase</fullName>
        <ecNumber evidence="2">3.2.1.26</ecNumber>
    </recommendedName>
</protein>
<sequence>MTVMSFCLAAIALFSCSDDKIVGDPGKDWNSSEERYSPVDEDAFLTYFKPALGRVGDPMPFYDQKAGNFKVLYLQDYDDNAKYCFHPYWGVQTTDGCNYQSIGEVLAVGSNDYQQDAALGTGCCYYNESEGLYYIYYTGENADCKDRQVVMRATSPDFKTWTRDNLWQLHGSDYGYSGWDFRDPQIFVADDGLYHMVISTKPSYGGDPKFADFKSADMKNWEHVGQFNMVWERMCECPDVFKMGDWWYLVFSEGQAVNWSRKVKYVKAKSWDELKTCLNDPKVWPDYKEGVLDSRGFYAGKTASNGTDRYIWGWCPYRSGADIDAKNVNVGAGGEPNWGGALVCHKIIQHEDGTISLGEVPAMAAKYNKQQALQVVASNGYANSQLTGEGAYVMFGRLGYHNHISMTVKTEGNADRFGISLVRSVDAKKYYTLMVNPEAGGEKRKVNFEQEGEEGKGFIEAIDGYEVPRPEDNTYQIDIYTDNSVCVMYINDNVCYTNRIYGIQKNCWSINNYGGNITISDLKISQQ</sequence>
<dbReference type="InterPro" id="IPR013320">
    <property type="entry name" value="ConA-like_dom_sf"/>
</dbReference>
<proteinExistence type="inferred from homology"/>
<dbReference type="Proteomes" id="UP000198779">
    <property type="component" value="Unassembled WGS sequence"/>
</dbReference>
<reference evidence="7 10" key="2">
    <citation type="submission" date="2016-10" db="EMBL/GenBank/DDBJ databases">
        <authorList>
            <person name="de Groot N.N."/>
        </authorList>
    </citation>
    <scope>NUCLEOTIDE SEQUENCE [LARGE SCALE GENOMIC DNA]</scope>
    <source>
        <strain evidence="10">BP1-145</strain>
        <strain evidence="7">BP1-148</strain>
    </source>
</reference>
<dbReference type="OrthoDB" id="9759709at2"/>
<keyword evidence="3 8" id="KW-0378">Hydrolase</keyword>
<accession>A0A1G7TS81</accession>
<dbReference type="Proteomes" id="UP000199134">
    <property type="component" value="Unassembled WGS sequence"/>
</dbReference>
<organism evidence="8 10">
    <name type="scientific">Prevotella communis</name>
    <dbReference type="NCBI Taxonomy" id="2913614"/>
    <lineage>
        <taxon>Bacteria</taxon>
        <taxon>Pseudomonadati</taxon>
        <taxon>Bacteroidota</taxon>
        <taxon>Bacteroidia</taxon>
        <taxon>Bacteroidales</taxon>
        <taxon>Prevotellaceae</taxon>
        <taxon>Prevotella</taxon>
    </lineage>
</organism>
<dbReference type="RefSeq" id="WP_091815136.1">
    <property type="nucleotide sequence ID" value="NZ_CP091794.1"/>
</dbReference>
<name>A0A1H0EVM7_9BACT</name>
<dbReference type="AlphaFoldDB" id="A0A1H0EVM7"/>
<dbReference type="InterPro" id="IPR023296">
    <property type="entry name" value="Glyco_hydro_beta-prop_sf"/>
</dbReference>
<dbReference type="EC" id="3.2.1.26" evidence="2"/>
<dbReference type="Gene3D" id="2.60.120.560">
    <property type="entry name" value="Exo-inulinase, domain 1"/>
    <property type="match status" value="1"/>
</dbReference>